<reference evidence="6" key="1">
    <citation type="submission" date="2021-01" db="EMBL/GenBank/DDBJ databases">
        <authorList>
            <person name="Kaushik A."/>
        </authorList>
    </citation>
    <scope>NUCLEOTIDE SEQUENCE</scope>
    <source>
        <strain evidence="6">AG4-R118</strain>
    </source>
</reference>
<organism evidence="6 7">
    <name type="scientific">Rhizoctonia solani</name>
    <dbReference type="NCBI Taxonomy" id="456999"/>
    <lineage>
        <taxon>Eukaryota</taxon>
        <taxon>Fungi</taxon>
        <taxon>Dikarya</taxon>
        <taxon>Basidiomycota</taxon>
        <taxon>Agaricomycotina</taxon>
        <taxon>Agaricomycetes</taxon>
        <taxon>Cantharellales</taxon>
        <taxon>Ceratobasidiaceae</taxon>
        <taxon>Rhizoctonia</taxon>
    </lineage>
</organism>
<dbReference type="EMBL" id="CAJMWX010000794">
    <property type="protein sequence ID" value="CAE6430413.1"/>
    <property type="molecule type" value="Genomic_DNA"/>
</dbReference>
<protein>
    <recommendedName>
        <fullName evidence="8">Survival factor 1</fullName>
    </recommendedName>
</protein>
<dbReference type="InterPro" id="IPR051385">
    <property type="entry name" value="Ceramide-binding_SVF1"/>
</dbReference>
<name>A0A8H3ANA7_9AGAM</name>
<dbReference type="AlphaFoldDB" id="A0A8H3ANA7"/>
<evidence type="ECO:0000256" key="2">
    <source>
        <dbReference type="ARBA" id="ARBA00009069"/>
    </source>
</evidence>
<evidence type="ECO:0000256" key="1">
    <source>
        <dbReference type="ARBA" id="ARBA00004496"/>
    </source>
</evidence>
<dbReference type="Proteomes" id="UP000663888">
    <property type="component" value="Unassembled WGS sequence"/>
</dbReference>
<keyword evidence="3" id="KW-0963">Cytoplasm</keyword>
<evidence type="ECO:0000313" key="7">
    <source>
        <dbReference type="Proteomes" id="UP000663888"/>
    </source>
</evidence>
<comment type="similarity">
    <text evidence="2">Belongs to the SVF1 family.</text>
</comment>
<proteinExistence type="inferred from homology"/>
<dbReference type="InterPro" id="IPR013931">
    <property type="entry name" value="Svf1-like_N"/>
</dbReference>
<evidence type="ECO:0000259" key="5">
    <source>
        <dbReference type="Pfam" id="PF17187"/>
    </source>
</evidence>
<dbReference type="GO" id="GO:0006979">
    <property type="term" value="P:response to oxidative stress"/>
    <property type="evidence" value="ECO:0007669"/>
    <property type="project" value="InterPro"/>
</dbReference>
<dbReference type="InterPro" id="IPR033394">
    <property type="entry name" value="Svf1-like_C"/>
</dbReference>
<comment type="caution">
    <text evidence="6">The sequence shown here is derived from an EMBL/GenBank/DDBJ whole genome shotgun (WGS) entry which is preliminary data.</text>
</comment>
<evidence type="ECO:0000313" key="6">
    <source>
        <dbReference type="EMBL" id="CAE6430413.1"/>
    </source>
</evidence>
<dbReference type="PANTHER" id="PTHR47107">
    <property type="entry name" value="SVF1-LIKE PROTEIN YDR222W-RELATED"/>
    <property type="match status" value="1"/>
</dbReference>
<sequence>MFSTFFSGPAKIKAQNFHPVLTSETCPSELFSKLEPQDLEWSCATGFVTETQTWYNFLEDGTLIWFQVIHSALGLWYPQIKFACRIFNPKTKDTTWKCINITNFVTPPTSKDKRSCKSDQFTIIHGSGTGGFAEQYTIKAKLDDDLELVLTISRPINANGFKVGRGESFFGIDVSKPEGYVGHRFWPRTKCAGHIIKSGQAIEANGVGMFVRTIQGMRPNLVAARWNFANFQSQEEDVSAIQMEFTTIQAYGREGAGSGGVSVNIGGLIVAGKLVAVTGETVWSGERPEANAPVQSQAIHLGCMHDPETGHKQPSQIRYIWQAPVIGDTEPIKAEILADVGTPDAPKGLVAKVDILAEIPAALKLVVNYVAKTKPYIYQWVNPGTLWVAGPESLIPGRSKTVNGTFYNQVTFLSESN</sequence>
<comment type="subcellular location">
    <subcellularLocation>
        <location evidence="1">Cytoplasm</location>
    </subcellularLocation>
</comment>
<dbReference type="Pfam" id="PF17187">
    <property type="entry name" value="Svf1_C"/>
    <property type="match status" value="1"/>
</dbReference>
<dbReference type="GO" id="GO:0005737">
    <property type="term" value="C:cytoplasm"/>
    <property type="evidence" value="ECO:0007669"/>
    <property type="project" value="UniProtKB-SubCell"/>
</dbReference>
<dbReference type="PANTHER" id="PTHR47107:SF1">
    <property type="entry name" value="CERAMIDE-BINDING PROTEIN SVF1-RELATED"/>
    <property type="match status" value="1"/>
</dbReference>
<evidence type="ECO:0000256" key="3">
    <source>
        <dbReference type="ARBA" id="ARBA00022490"/>
    </source>
</evidence>
<accession>A0A8H3ANA7</accession>
<evidence type="ECO:0000259" key="4">
    <source>
        <dbReference type="Pfam" id="PF08622"/>
    </source>
</evidence>
<dbReference type="Pfam" id="PF08622">
    <property type="entry name" value="Svf1"/>
    <property type="match status" value="1"/>
</dbReference>
<feature type="domain" description="Svf1-like N-terminal" evidence="4">
    <location>
        <begin position="49"/>
        <end position="215"/>
    </location>
</feature>
<feature type="domain" description="Svf1-like C-terminal" evidence="5">
    <location>
        <begin position="217"/>
        <end position="414"/>
    </location>
</feature>
<evidence type="ECO:0008006" key="8">
    <source>
        <dbReference type="Google" id="ProtNLM"/>
    </source>
</evidence>
<gene>
    <name evidence="6" type="ORF">RDB_LOCUS34818</name>
</gene>